<feature type="non-terminal residue" evidence="1">
    <location>
        <position position="73"/>
    </location>
</feature>
<dbReference type="EMBL" id="GEDG01039212">
    <property type="protein sequence ID" value="JAP07221.1"/>
    <property type="molecule type" value="Transcribed_RNA"/>
</dbReference>
<organism evidence="1">
    <name type="scientific">Solanum chacoense</name>
    <name type="common">Chaco potato</name>
    <dbReference type="NCBI Taxonomy" id="4108"/>
    <lineage>
        <taxon>Eukaryota</taxon>
        <taxon>Viridiplantae</taxon>
        <taxon>Streptophyta</taxon>
        <taxon>Embryophyta</taxon>
        <taxon>Tracheophyta</taxon>
        <taxon>Spermatophyta</taxon>
        <taxon>Magnoliopsida</taxon>
        <taxon>eudicotyledons</taxon>
        <taxon>Gunneridae</taxon>
        <taxon>Pentapetalae</taxon>
        <taxon>asterids</taxon>
        <taxon>lamiids</taxon>
        <taxon>Solanales</taxon>
        <taxon>Solanaceae</taxon>
        <taxon>Solanoideae</taxon>
        <taxon>Solaneae</taxon>
        <taxon>Solanum</taxon>
    </lineage>
</organism>
<protein>
    <submittedName>
        <fullName evidence="1">Putative ovule protein</fullName>
    </submittedName>
</protein>
<name>A0A0V0GGB4_SOLCH</name>
<proteinExistence type="predicted"/>
<sequence length="73" mass="7880">MEGGQWSLENIIQQDPQAHVHSIMATQSCNHESLINLLGASIPVVISHELLHGISLGSKDQKPNSTLIIGIKT</sequence>
<dbReference type="AlphaFoldDB" id="A0A0V0GGB4"/>
<accession>A0A0V0GGB4</accession>
<evidence type="ECO:0000313" key="1">
    <source>
        <dbReference type="EMBL" id="JAP07221.1"/>
    </source>
</evidence>
<reference evidence="1" key="1">
    <citation type="submission" date="2015-12" db="EMBL/GenBank/DDBJ databases">
        <title>Gene expression during late stages of embryo sac development: a critical building block for successful pollen-pistil interactions.</title>
        <authorList>
            <person name="Liu Y."/>
            <person name="Joly V."/>
            <person name="Sabar M."/>
            <person name="Matton D.P."/>
        </authorList>
    </citation>
    <scope>NUCLEOTIDE SEQUENCE</scope>
</reference>